<feature type="compositionally biased region" description="Polar residues" evidence="8">
    <location>
        <begin position="46"/>
        <end position="62"/>
    </location>
</feature>
<evidence type="ECO:0000256" key="3">
    <source>
        <dbReference type="ARBA" id="ARBA00022618"/>
    </source>
</evidence>
<evidence type="ECO:0000256" key="4">
    <source>
        <dbReference type="ARBA" id="ARBA00022705"/>
    </source>
</evidence>
<dbReference type="InterPro" id="IPR003593">
    <property type="entry name" value="AAA+_ATPase"/>
</dbReference>
<dbReference type="InterPro" id="IPR036390">
    <property type="entry name" value="WH_DNA-bd_sf"/>
</dbReference>
<dbReference type="InterPro" id="IPR016314">
    <property type="entry name" value="Cdc6/18"/>
</dbReference>
<reference evidence="10 11" key="1">
    <citation type="submission" date="2016-07" db="EMBL/GenBank/DDBJ databases">
        <title>Pervasive Adenine N6-methylation of Active Genes in Fungi.</title>
        <authorList>
            <consortium name="DOE Joint Genome Institute"/>
            <person name="Mondo S.J."/>
            <person name="Dannebaum R.O."/>
            <person name="Kuo R.C."/>
            <person name="Labutti K."/>
            <person name="Haridas S."/>
            <person name="Kuo A."/>
            <person name="Salamov A."/>
            <person name="Ahrendt S.R."/>
            <person name="Lipzen A."/>
            <person name="Sullivan W."/>
            <person name="Andreopoulos W.B."/>
            <person name="Clum A."/>
            <person name="Lindquist E."/>
            <person name="Daum C."/>
            <person name="Ramamoorthy G.K."/>
            <person name="Gryganskyi A."/>
            <person name="Culley D."/>
            <person name="Magnuson J.K."/>
            <person name="James T.Y."/>
            <person name="O'Malley M.A."/>
            <person name="Stajich J.E."/>
            <person name="Spatafora J.W."/>
            <person name="Visel A."/>
            <person name="Grigoriev I.V."/>
        </authorList>
    </citation>
    <scope>NUCLEOTIDE SEQUENCE [LARGE SCALE GENOMIC DNA]</scope>
    <source>
        <strain evidence="10 11">12-1054</strain>
    </source>
</reference>
<keyword evidence="4" id="KW-0235">DNA replication</keyword>
<comment type="subcellular location">
    <subcellularLocation>
        <location evidence="1">Nucleus</location>
    </subcellularLocation>
</comment>
<comment type="caution">
    <text evidence="10">The sequence shown here is derived from an EMBL/GenBank/DDBJ whole genome shotgun (WGS) entry which is preliminary data.</text>
</comment>
<dbReference type="CDD" id="cd00009">
    <property type="entry name" value="AAA"/>
    <property type="match status" value="1"/>
</dbReference>
<dbReference type="InterPro" id="IPR015163">
    <property type="entry name" value="Cdc6_C"/>
</dbReference>
<keyword evidence="5" id="KW-0539">Nucleus</keyword>
<evidence type="ECO:0000256" key="5">
    <source>
        <dbReference type="ARBA" id="ARBA00023242"/>
    </source>
</evidence>
<feature type="compositionally biased region" description="Low complexity" evidence="8">
    <location>
        <begin position="29"/>
        <end position="40"/>
    </location>
</feature>
<dbReference type="GO" id="GO:0006270">
    <property type="term" value="P:DNA replication initiation"/>
    <property type="evidence" value="ECO:0007669"/>
    <property type="project" value="UniProtKB-UniRule"/>
</dbReference>
<dbReference type="InterPro" id="IPR054425">
    <property type="entry name" value="Cdc6_ORC1-like_ATPase_lid"/>
</dbReference>
<keyword evidence="10" id="KW-0378">Hydrolase</keyword>
<dbReference type="SUPFAM" id="SSF46785">
    <property type="entry name" value="Winged helix' DNA-binding domain"/>
    <property type="match status" value="1"/>
</dbReference>
<dbReference type="SMART" id="SM00382">
    <property type="entry name" value="AAA"/>
    <property type="match status" value="1"/>
</dbReference>
<keyword evidence="6" id="KW-0131">Cell cycle</keyword>
<dbReference type="EMBL" id="MCFI01000014">
    <property type="protein sequence ID" value="ORY79908.1"/>
    <property type="molecule type" value="Genomic_DNA"/>
</dbReference>
<dbReference type="STRING" id="56484.A0A1Y2F7N9"/>
<dbReference type="Pfam" id="PF09079">
    <property type="entry name" value="WHD_Cdc6"/>
    <property type="match status" value="1"/>
</dbReference>
<dbReference type="PANTHER" id="PTHR10763:SF26">
    <property type="entry name" value="CELL DIVISION CONTROL PROTEIN 6 HOMOLOG"/>
    <property type="match status" value="1"/>
</dbReference>
<gene>
    <name evidence="10" type="ORF">BCR37DRAFT_393983</name>
</gene>
<dbReference type="GO" id="GO:0051301">
    <property type="term" value="P:cell division"/>
    <property type="evidence" value="ECO:0007669"/>
    <property type="project" value="UniProtKB-UniRule"/>
</dbReference>
<dbReference type="OrthoDB" id="1926878at2759"/>
<dbReference type="Gene3D" id="3.40.50.300">
    <property type="entry name" value="P-loop containing nucleotide triphosphate hydrolases"/>
    <property type="match status" value="1"/>
</dbReference>
<dbReference type="AlphaFoldDB" id="A0A1Y2F7N9"/>
<dbReference type="PIRSF" id="PIRSF001767">
    <property type="entry name" value="Cdc6"/>
    <property type="match status" value="1"/>
</dbReference>
<dbReference type="Gene3D" id="1.10.8.60">
    <property type="match status" value="1"/>
</dbReference>
<evidence type="ECO:0000256" key="2">
    <source>
        <dbReference type="ARBA" id="ARBA00006184"/>
    </source>
</evidence>
<comment type="similarity">
    <text evidence="2 7">Belongs to the CDC6/cdc18 family.</text>
</comment>
<dbReference type="InterPro" id="IPR049945">
    <property type="entry name" value="AAA_22"/>
</dbReference>
<evidence type="ECO:0000256" key="1">
    <source>
        <dbReference type="ARBA" id="ARBA00004123"/>
    </source>
</evidence>
<feature type="domain" description="AAA+ ATPase" evidence="9">
    <location>
        <begin position="91"/>
        <end position="225"/>
    </location>
</feature>
<dbReference type="OMA" id="WPTDEVY"/>
<dbReference type="GO" id="GO:0003688">
    <property type="term" value="F:DNA replication origin binding"/>
    <property type="evidence" value="ECO:0007669"/>
    <property type="project" value="TreeGrafter"/>
</dbReference>
<name>A0A1Y2F7N9_PROLT</name>
<dbReference type="SUPFAM" id="SSF52540">
    <property type="entry name" value="P-loop containing nucleoside triphosphate hydrolases"/>
    <property type="match status" value="1"/>
</dbReference>
<evidence type="ECO:0000313" key="11">
    <source>
        <dbReference type="Proteomes" id="UP000193685"/>
    </source>
</evidence>
<feature type="compositionally biased region" description="Basic residues" evidence="8">
    <location>
        <begin position="1"/>
        <end position="10"/>
    </location>
</feature>
<dbReference type="Pfam" id="PF13401">
    <property type="entry name" value="AAA_22"/>
    <property type="match status" value="1"/>
</dbReference>
<dbReference type="InterPro" id="IPR027417">
    <property type="entry name" value="P-loop_NTPase"/>
</dbReference>
<dbReference type="Proteomes" id="UP000193685">
    <property type="component" value="Unassembled WGS sequence"/>
</dbReference>
<dbReference type="InterPro" id="IPR050311">
    <property type="entry name" value="ORC1/CDC6"/>
</dbReference>
<feature type="region of interest" description="Disordered" evidence="8">
    <location>
        <begin position="1"/>
        <end position="62"/>
    </location>
</feature>
<evidence type="ECO:0000259" key="9">
    <source>
        <dbReference type="SMART" id="SM00382"/>
    </source>
</evidence>
<dbReference type="GO" id="GO:0033314">
    <property type="term" value="P:mitotic DNA replication checkpoint signaling"/>
    <property type="evidence" value="ECO:0007669"/>
    <property type="project" value="TreeGrafter"/>
</dbReference>
<evidence type="ECO:0000256" key="6">
    <source>
        <dbReference type="ARBA" id="ARBA00023306"/>
    </source>
</evidence>
<dbReference type="PANTHER" id="PTHR10763">
    <property type="entry name" value="CELL DIVISION CONTROL PROTEIN 6-RELATED"/>
    <property type="match status" value="1"/>
</dbReference>
<proteinExistence type="inferred from homology"/>
<evidence type="ECO:0000256" key="7">
    <source>
        <dbReference type="PIRNR" id="PIRNR001767"/>
    </source>
</evidence>
<evidence type="ECO:0000256" key="8">
    <source>
        <dbReference type="SAM" id="MobiDB-lite"/>
    </source>
</evidence>
<dbReference type="GeneID" id="63787987"/>
<organism evidence="10 11">
    <name type="scientific">Protomyces lactucae-debilis</name>
    <dbReference type="NCBI Taxonomy" id="2754530"/>
    <lineage>
        <taxon>Eukaryota</taxon>
        <taxon>Fungi</taxon>
        <taxon>Dikarya</taxon>
        <taxon>Ascomycota</taxon>
        <taxon>Taphrinomycotina</taxon>
        <taxon>Taphrinomycetes</taxon>
        <taxon>Taphrinales</taxon>
        <taxon>Protomycetaceae</taxon>
        <taxon>Protomyces</taxon>
    </lineage>
</organism>
<dbReference type="Pfam" id="PF22606">
    <property type="entry name" value="Cdc6-ORC-like_ATPase_lid"/>
    <property type="match status" value="1"/>
</dbReference>
<keyword evidence="3" id="KW-0132">Cell division</keyword>
<sequence>MSSLGKRTRRVAAADPVTPSKRRIIQLLTPDTTPTKPSPSRIASLKQRSTPSSVGSPYSPTKSILRRNAVTPVVGREEESQALQAFLEDPEQPLLYICGPPGTGKSATVSQYTQTLPVANSQRVFINCVSLKRPDEVYATILASIDPTAACATASAARKRLTAYTKLSTSHQLILILDEMDYLSSSSLDTLYALFELANGKHVKIIGIANALNLTDTVLPHLQATGIQPTILRFKPYTPAEITRILTARVNAIANPAQTLVDPPALLLLGRKVANATGDIRKALDILRRAVELVEVEHRSILTEMDTNAPSTLLPKVTLKHVAQAAAQALTAGMATSDHLRKLSLHELACLCTLASQKTNTIAETYEAYVRLCKRDKMTTALVRTEFTNICEALVDRGMLAIPRGKVGSARMMRQGSGQGQHGQESRPIVLAVSEMEVLNAIGDLGVLRRFFE</sequence>
<dbReference type="RefSeq" id="XP_040724042.1">
    <property type="nucleotide sequence ID" value="XM_040871388.1"/>
</dbReference>
<protein>
    <recommendedName>
        <fullName evidence="7">Cell division control protein</fullName>
    </recommendedName>
</protein>
<dbReference type="GO" id="GO:0005634">
    <property type="term" value="C:nucleus"/>
    <property type="evidence" value="ECO:0007669"/>
    <property type="project" value="UniProtKB-SubCell"/>
</dbReference>
<evidence type="ECO:0000313" key="10">
    <source>
        <dbReference type="EMBL" id="ORY79908.1"/>
    </source>
</evidence>
<keyword evidence="11" id="KW-1185">Reference proteome</keyword>
<dbReference type="GO" id="GO:0016887">
    <property type="term" value="F:ATP hydrolysis activity"/>
    <property type="evidence" value="ECO:0007669"/>
    <property type="project" value="InterPro"/>
</dbReference>
<accession>A0A1Y2F7N9</accession>